<gene>
    <name evidence="3" type="ORF">CLV29_0389</name>
</gene>
<keyword evidence="1" id="KW-0812">Transmembrane</keyword>
<dbReference type="AlphaFoldDB" id="A0A4R7J612"/>
<keyword evidence="4" id="KW-1185">Reference proteome</keyword>
<evidence type="ECO:0000313" key="4">
    <source>
        <dbReference type="Proteomes" id="UP000295371"/>
    </source>
</evidence>
<dbReference type="Pfam" id="PF01882">
    <property type="entry name" value="DUF58"/>
    <property type="match status" value="1"/>
</dbReference>
<dbReference type="Proteomes" id="UP000295371">
    <property type="component" value="Unassembled WGS sequence"/>
</dbReference>
<keyword evidence="1" id="KW-1133">Transmembrane helix</keyword>
<evidence type="ECO:0000259" key="2">
    <source>
        <dbReference type="Pfam" id="PF01882"/>
    </source>
</evidence>
<organism evidence="3 4">
    <name type="scientific">Naumannella halotolerans</name>
    <dbReference type="NCBI Taxonomy" id="993414"/>
    <lineage>
        <taxon>Bacteria</taxon>
        <taxon>Bacillati</taxon>
        <taxon>Actinomycetota</taxon>
        <taxon>Actinomycetes</taxon>
        <taxon>Propionibacteriales</taxon>
        <taxon>Propionibacteriaceae</taxon>
        <taxon>Naumannella</taxon>
    </lineage>
</organism>
<feature type="domain" description="DUF58" evidence="2">
    <location>
        <begin position="201"/>
        <end position="359"/>
    </location>
</feature>
<dbReference type="EMBL" id="SOAW01000001">
    <property type="protein sequence ID" value="TDT32800.1"/>
    <property type="molecule type" value="Genomic_DNA"/>
</dbReference>
<dbReference type="PANTHER" id="PTHR34351">
    <property type="entry name" value="SLR1927 PROTEIN-RELATED"/>
    <property type="match status" value="1"/>
</dbReference>
<name>A0A4R7J612_9ACTN</name>
<reference evidence="3 4" key="1">
    <citation type="submission" date="2019-03" db="EMBL/GenBank/DDBJ databases">
        <title>Genomic Encyclopedia of Archaeal and Bacterial Type Strains, Phase II (KMG-II): from individual species to whole genera.</title>
        <authorList>
            <person name="Goeker M."/>
        </authorList>
    </citation>
    <scope>NUCLEOTIDE SEQUENCE [LARGE SCALE GENOMIC DNA]</scope>
    <source>
        <strain evidence="3 4">DSM 24323</strain>
    </source>
</reference>
<proteinExistence type="predicted"/>
<feature type="transmembrane region" description="Helical" evidence="1">
    <location>
        <begin position="12"/>
        <end position="29"/>
    </location>
</feature>
<dbReference type="OrthoDB" id="9812729at2"/>
<accession>A0A4R7J612</accession>
<evidence type="ECO:0000256" key="1">
    <source>
        <dbReference type="SAM" id="Phobius"/>
    </source>
</evidence>
<feature type="transmembrane region" description="Helical" evidence="1">
    <location>
        <begin position="35"/>
        <end position="55"/>
    </location>
</feature>
<dbReference type="RefSeq" id="WP_133753395.1">
    <property type="nucleotide sequence ID" value="NZ_SOAW01000001.1"/>
</dbReference>
<dbReference type="PANTHER" id="PTHR34351:SF1">
    <property type="entry name" value="SLR1927 PROTEIN"/>
    <property type="match status" value="1"/>
</dbReference>
<evidence type="ECO:0000313" key="3">
    <source>
        <dbReference type="EMBL" id="TDT32800.1"/>
    </source>
</evidence>
<dbReference type="InterPro" id="IPR002881">
    <property type="entry name" value="DUF58"/>
</dbReference>
<protein>
    <submittedName>
        <fullName evidence="3">Uncharacterized protein (DUF58 family)</fullName>
    </submittedName>
</protein>
<sequence>MRNPWRLSTGRGKLFVVLGLVIGLTALLLGQPDLLPVALLLLLAPLIAWLLVGGLRLRLAAQRELWPTEVAIGDPMTGEVAIAKRSAIPQGVLLFADHVPAELGESPRFVMSGLDPHWQRDITYPLVARNRGRFSTGPLLVRGEDAFGLVTHDRQFKATTEVMVMPRMYPLSKSKLLGAGSNTGESRPKTIGTLGPDDVMIREYRPGDDVRRIHWPSTARRGEVMVRREEQAWDPSATIILDSRRNAHVGSGPDSSFEVAVSAAASVAQHFLDQRFGIDLYHADGSVARPSSPDGHQLTSRQVLMHSLTDLRLSREETMTKGLEAELAGQSGELLIAICGLLTPVDAEMLLRARRTRAASMAMVLDVPEWEAGIPGGATFTAQQIEDHREGLNILREHQWRVVELPREKTIPEAWRELELTGAGR</sequence>
<comment type="caution">
    <text evidence="3">The sequence shown here is derived from an EMBL/GenBank/DDBJ whole genome shotgun (WGS) entry which is preliminary data.</text>
</comment>
<keyword evidence="1" id="KW-0472">Membrane</keyword>